<dbReference type="PROSITE" id="PS00483">
    <property type="entry name" value="DIHYDROOROTASE_2"/>
    <property type="match status" value="1"/>
</dbReference>
<protein>
    <recommendedName>
        <fullName evidence="6">Dihydroorotase</fullName>
        <shortName evidence="6">DHOase</shortName>
        <ecNumber evidence="6">3.5.2.3</ecNumber>
    </recommendedName>
</protein>
<dbReference type="InterPro" id="IPR024403">
    <property type="entry name" value="DHOase_cat"/>
</dbReference>
<dbReference type="PANTHER" id="PTHR43668">
    <property type="entry name" value="ALLANTOINASE"/>
    <property type="match status" value="1"/>
</dbReference>
<feature type="binding site" evidence="6">
    <location>
        <position position="58"/>
    </location>
    <ligand>
        <name>Zn(2+)</name>
        <dbReference type="ChEBI" id="CHEBI:29105"/>
        <label>1</label>
    </ligand>
</feature>
<feature type="binding site" evidence="6">
    <location>
        <position position="276"/>
    </location>
    <ligand>
        <name>substrate</name>
    </ligand>
</feature>
<evidence type="ECO:0000313" key="8">
    <source>
        <dbReference type="EMBL" id="WVX83101.1"/>
    </source>
</evidence>
<dbReference type="PANTHER" id="PTHR43668:SF2">
    <property type="entry name" value="ALLANTOINASE"/>
    <property type="match status" value="1"/>
</dbReference>
<dbReference type="Pfam" id="PF12890">
    <property type="entry name" value="DHOase"/>
    <property type="match status" value="1"/>
</dbReference>
<feature type="binding site" evidence="6">
    <location>
        <position position="92"/>
    </location>
    <ligand>
        <name>substrate</name>
    </ligand>
</feature>
<sequence>MSILIKNGQLLTNGELTTGDILIEKGVIKEIGNLVNNTADEIVDASGLIVAPGFIDLHVHLREPGGEKKETIATGTLAAAKGGFTTIAAMPNTRPVPDTKEQLEWLHKRIEETAAVKVLPYGSITVREAGKELTDFSALKAAGVFALTDDGVGVQSADMMLTAMKKAAQEGLAIVAHCEENTLIHKGSVHEGLFSQKHGINGIPSVCESVQIARDVLLAEAANCHYHVCHISTKESVRAVRDAKRAGIHVTAEVTPHHLLLCEEDIPGLDANFKMNPPLRGSDDREALIEGLLDGTIDFIATDHAPHTMEEKAEGMQLAPFGIVGLETAFPLLYTHFVEKGSMTLEQLIDYLSSKPAQAFGLNGGRLAVGSPADIVLLDLNHEEKINPDTFLSKGRNTPFGGWVCKGWPVVTLVDGKIAWEKGREKV</sequence>
<dbReference type="EC" id="3.5.2.3" evidence="6"/>
<feature type="binding site" evidence="6">
    <location>
        <position position="150"/>
    </location>
    <ligand>
        <name>Zn(2+)</name>
        <dbReference type="ChEBI" id="CHEBI:29105"/>
        <label>1</label>
    </ligand>
</feature>
<feature type="active site" evidence="6">
    <location>
        <position position="303"/>
    </location>
</feature>
<evidence type="ECO:0000256" key="2">
    <source>
        <dbReference type="ARBA" id="ARBA00010286"/>
    </source>
</evidence>
<dbReference type="PROSITE" id="PS00482">
    <property type="entry name" value="DIHYDROOROTASE_1"/>
    <property type="match status" value="1"/>
</dbReference>
<accession>A0ABZ2CIZ4</accession>
<dbReference type="RefSeq" id="WP_338451991.1">
    <property type="nucleotide sequence ID" value="NZ_CP137640.1"/>
</dbReference>
<reference evidence="8 9" key="1">
    <citation type="submission" date="2023-10" db="EMBL/GenBank/DDBJ databases">
        <title>Niallia locisalis sp.nov. isolated from a salt pond sample.</title>
        <authorList>
            <person name="Li X.-J."/>
            <person name="Dong L."/>
        </authorList>
    </citation>
    <scope>NUCLEOTIDE SEQUENCE [LARGE SCALE GENOMIC DNA]</scope>
    <source>
        <strain evidence="8 9">DSM 29761</strain>
    </source>
</reference>
<feature type="binding site" evidence="6">
    <location>
        <begin position="321"/>
        <end position="322"/>
    </location>
    <ligand>
        <name>substrate</name>
    </ligand>
</feature>
<comment type="pathway">
    <text evidence="6">Pyrimidine metabolism; UMP biosynthesis via de novo pathway; (S)-dihydroorotate from bicarbonate: step 3/3.</text>
</comment>
<dbReference type="CDD" id="cd01317">
    <property type="entry name" value="DHOase_IIa"/>
    <property type="match status" value="1"/>
</dbReference>
<dbReference type="HAMAP" id="MF_00220_B">
    <property type="entry name" value="PyrC_classI_B"/>
    <property type="match status" value="1"/>
</dbReference>
<comment type="cofactor">
    <cofactor evidence="6">
        <name>Zn(2+)</name>
        <dbReference type="ChEBI" id="CHEBI:29105"/>
    </cofactor>
    <text evidence="6">Binds 2 Zn(2+) ions per subunit.</text>
</comment>
<dbReference type="Gene3D" id="3.20.20.140">
    <property type="entry name" value="Metal-dependent hydrolases"/>
    <property type="match status" value="1"/>
</dbReference>
<dbReference type="EMBL" id="CP137640">
    <property type="protein sequence ID" value="WVX83101.1"/>
    <property type="molecule type" value="Genomic_DNA"/>
</dbReference>
<evidence type="ECO:0000256" key="5">
    <source>
        <dbReference type="ARBA" id="ARBA00022975"/>
    </source>
</evidence>
<organism evidence="8 9">
    <name type="scientific">Niallia oryzisoli</name>
    <dbReference type="NCBI Taxonomy" id="1737571"/>
    <lineage>
        <taxon>Bacteria</taxon>
        <taxon>Bacillati</taxon>
        <taxon>Bacillota</taxon>
        <taxon>Bacilli</taxon>
        <taxon>Bacillales</taxon>
        <taxon>Bacillaceae</taxon>
        <taxon>Niallia</taxon>
    </lineage>
</organism>
<dbReference type="GO" id="GO:0004151">
    <property type="term" value="F:dihydroorotase activity"/>
    <property type="evidence" value="ECO:0007669"/>
    <property type="project" value="UniProtKB-EC"/>
</dbReference>
<evidence type="ECO:0000259" key="7">
    <source>
        <dbReference type="Pfam" id="PF12890"/>
    </source>
</evidence>
<gene>
    <name evidence="6" type="primary">pyrC</name>
    <name evidence="8" type="ORF">R4Z09_09000</name>
</gene>
<dbReference type="SUPFAM" id="SSF51338">
    <property type="entry name" value="Composite domain of metallo-dependent hydrolases"/>
    <property type="match status" value="1"/>
</dbReference>
<dbReference type="InterPro" id="IPR004722">
    <property type="entry name" value="DHOase"/>
</dbReference>
<comment type="function">
    <text evidence="1 6">Catalyzes the reversible cyclization of carbamoyl aspartate to dihydroorotate.</text>
</comment>
<feature type="binding site" evidence="6">
    <location>
        <position position="60"/>
    </location>
    <ligand>
        <name>Zn(2+)</name>
        <dbReference type="ChEBI" id="CHEBI:29105"/>
        <label>1</label>
    </ligand>
</feature>
<dbReference type="InterPro" id="IPR011059">
    <property type="entry name" value="Metal-dep_hydrolase_composite"/>
</dbReference>
<feature type="binding site" evidence="6">
    <location>
        <position position="150"/>
    </location>
    <ligand>
        <name>Zn(2+)</name>
        <dbReference type="ChEBI" id="CHEBI:29105"/>
        <label>2</label>
    </ligand>
</feature>
<feature type="binding site" evidence="6">
    <location>
        <position position="307"/>
    </location>
    <ligand>
        <name>substrate</name>
    </ligand>
</feature>
<dbReference type="InterPro" id="IPR050138">
    <property type="entry name" value="DHOase/Allantoinase_Hydrolase"/>
</dbReference>
<evidence type="ECO:0000256" key="1">
    <source>
        <dbReference type="ARBA" id="ARBA00002368"/>
    </source>
</evidence>
<feature type="binding site" evidence="6">
    <location>
        <position position="177"/>
    </location>
    <ligand>
        <name>Zn(2+)</name>
        <dbReference type="ChEBI" id="CHEBI:29105"/>
        <label>2</label>
    </ligand>
</feature>
<proteinExistence type="inferred from homology"/>
<feature type="binding site" evidence="6">
    <location>
        <position position="230"/>
    </location>
    <ligand>
        <name>Zn(2+)</name>
        <dbReference type="ChEBI" id="CHEBI:29105"/>
        <label>2</label>
    </ligand>
</feature>
<keyword evidence="4 6" id="KW-0378">Hydrolase</keyword>
<feature type="binding site" evidence="6">
    <location>
        <begin position="60"/>
        <end position="62"/>
    </location>
    <ligand>
        <name>substrate</name>
    </ligand>
</feature>
<dbReference type="InterPro" id="IPR032466">
    <property type="entry name" value="Metal_Hydrolase"/>
</dbReference>
<dbReference type="InterPro" id="IPR002195">
    <property type="entry name" value="Dihydroorotase_CS"/>
</dbReference>
<dbReference type="NCBIfam" id="NF006837">
    <property type="entry name" value="PRK09357.1-2"/>
    <property type="match status" value="1"/>
</dbReference>
<evidence type="ECO:0000256" key="4">
    <source>
        <dbReference type="ARBA" id="ARBA00022801"/>
    </source>
</evidence>
<evidence type="ECO:0000256" key="3">
    <source>
        <dbReference type="ARBA" id="ARBA00022723"/>
    </source>
</evidence>
<keyword evidence="3 6" id="KW-0479">Metal-binding</keyword>
<comment type="similarity">
    <text evidence="2 6">Belongs to the metallo-dependent hydrolases superfamily. DHOase family. Class I DHOase subfamily.</text>
</comment>
<dbReference type="NCBIfam" id="TIGR00857">
    <property type="entry name" value="pyrC_multi"/>
    <property type="match status" value="1"/>
</dbReference>
<comment type="catalytic activity">
    <reaction evidence="6">
        <text>(S)-dihydroorotate + H2O = N-carbamoyl-L-aspartate + H(+)</text>
        <dbReference type="Rhea" id="RHEA:24296"/>
        <dbReference type="ChEBI" id="CHEBI:15377"/>
        <dbReference type="ChEBI" id="CHEBI:15378"/>
        <dbReference type="ChEBI" id="CHEBI:30864"/>
        <dbReference type="ChEBI" id="CHEBI:32814"/>
        <dbReference type="EC" id="3.5.2.3"/>
    </reaction>
</comment>
<keyword evidence="6" id="KW-0862">Zinc</keyword>
<evidence type="ECO:0000256" key="6">
    <source>
        <dbReference type="HAMAP-Rule" id="MF_00220"/>
    </source>
</evidence>
<evidence type="ECO:0000313" key="9">
    <source>
        <dbReference type="Proteomes" id="UP001357223"/>
    </source>
</evidence>
<dbReference type="SUPFAM" id="SSF51556">
    <property type="entry name" value="Metallo-dependent hydrolases"/>
    <property type="match status" value="1"/>
</dbReference>
<name>A0ABZ2CIZ4_9BACI</name>
<feature type="binding site" evidence="6">
    <location>
        <position position="303"/>
    </location>
    <ligand>
        <name>Zn(2+)</name>
        <dbReference type="ChEBI" id="CHEBI:29105"/>
        <label>1</label>
    </ligand>
</feature>
<keyword evidence="9" id="KW-1185">Reference proteome</keyword>
<dbReference type="Proteomes" id="UP001357223">
    <property type="component" value="Chromosome"/>
</dbReference>
<dbReference type="Gene3D" id="2.30.40.10">
    <property type="entry name" value="Urease, subunit C, domain 1"/>
    <property type="match status" value="1"/>
</dbReference>
<keyword evidence="5 6" id="KW-0665">Pyrimidine biosynthesis</keyword>
<feature type="domain" description="Dihydroorotase catalytic" evidence="7">
    <location>
        <begin position="49"/>
        <end position="236"/>
    </location>
</feature>